<sequence length="56" mass="6115">MNVFFVTAIKRVDDIYVVIDAESGETYGQLSSLEMVGSLVRSVVQDAHAQVIADVQ</sequence>
<evidence type="ECO:0000313" key="1">
    <source>
        <dbReference type="EMBL" id="SAL61346.1"/>
    </source>
</evidence>
<evidence type="ECO:0000313" key="2">
    <source>
        <dbReference type="Proteomes" id="UP000054977"/>
    </source>
</evidence>
<keyword evidence="2" id="KW-1185">Reference proteome</keyword>
<comment type="caution">
    <text evidence="1">The sequence shown here is derived from an EMBL/GenBank/DDBJ whole genome shotgun (WGS) entry which is preliminary data.</text>
</comment>
<accession>A0A158IXN2</accession>
<dbReference type="AlphaFoldDB" id="A0A158IXN2"/>
<name>A0A158IXN2_9BURK</name>
<organism evidence="1 2">
    <name type="scientific">Caballeronia humi</name>
    <dbReference type="NCBI Taxonomy" id="326474"/>
    <lineage>
        <taxon>Bacteria</taxon>
        <taxon>Pseudomonadati</taxon>
        <taxon>Pseudomonadota</taxon>
        <taxon>Betaproteobacteria</taxon>
        <taxon>Burkholderiales</taxon>
        <taxon>Burkholderiaceae</taxon>
        <taxon>Caballeronia</taxon>
    </lineage>
</organism>
<dbReference type="Proteomes" id="UP000054977">
    <property type="component" value="Unassembled WGS sequence"/>
</dbReference>
<dbReference type="OrthoDB" id="9916589at2"/>
<reference evidence="1" key="1">
    <citation type="submission" date="2016-01" db="EMBL/GenBank/DDBJ databases">
        <authorList>
            <person name="Peeters C."/>
        </authorList>
    </citation>
    <scope>NUCLEOTIDE SEQUENCE [LARGE SCALE GENOMIC DNA]</scope>
    <source>
        <strain evidence="1">LMG 22934</strain>
    </source>
</reference>
<dbReference type="EMBL" id="FCNW02000048">
    <property type="protein sequence ID" value="SAL61346.1"/>
    <property type="molecule type" value="Genomic_DNA"/>
</dbReference>
<dbReference type="STRING" id="326474.AWB65_05590"/>
<gene>
    <name evidence="1" type="ORF">AWB65_05590</name>
</gene>
<proteinExistence type="predicted"/>
<protein>
    <submittedName>
        <fullName evidence="1">Uncharacterized protein</fullName>
    </submittedName>
</protein>